<proteinExistence type="predicted"/>
<dbReference type="Pfam" id="PF03837">
    <property type="entry name" value="RecT"/>
    <property type="match status" value="1"/>
</dbReference>
<dbReference type="GO" id="GO:0006259">
    <property type="term" value="P:DNA metabolic process"/>
    <property type="evidence" value="ECO:0007669"/>
    <property type="project" value="InterPro"/>
</dbReference>
<protein>
    <submittedName>
        <fullName evidence="1">Putative DNA recombination protein</fullName>
    </submittedName>
</protein>
<evidence type="ECO:0000313" key="1">
    <source>
        <dbReference type="EMBL" id="QJA98098.1"/>
    </source>
</evidence>
<dbReference type="InterPro" id="IPR018330">
    <property type="entry name" value="RecT_fam"/>
</dbReference>
<sequence>MTEQTTAVAKATGVALLKQSLFAEATKQQFENVLNREAGAFMASVLDLYQSDTALQKCDPISVIRECMKAAVLKLPIVKSLGFAYIIPYGNTAQFQMGYRGYIQLAMRTGQFKYLNAGVVYEGMKVIKDLLSGNVRIEGEAKNDKAIGYFCYMELVNGFSKAEYMTREQVEAHAKRFSKAYKQATSAWKTDFDAMALKTVLLKLHKYFPMTVEMARVIDEQQEDSFDAVVEENANKKALTMIEGEKFEEQTGYHDAAVVVDEETGEIIPDDVGKDEPPF</sequence>
<reference evidence="1" key="1">
    <citation type="submission" date="2020-03" db="EMBL/GenBank/DDBJ databases">
        <title>The deep terrestrial virosphere.</title>
        <authorList>
            <person name="Holmfeldt K."/>
            <person name="Nilsson E."/>
            <person name="Simone D."/>
            <person name="Lopez-Fernandez M."/>
            <person name="Wu X."/>
            <person name="de Brujin I."/>
            <person name="Lundin D."/>
            <person name="Andersson A."/>
            <person name="Bertilsson S."/>
            <person name="Dopson M."/>
        </authorList>
    </citation>
    <scope>NUCLEOTIDE SEQUENCE</scope>
    <source>
        <strain evidence="1">MM415B05679</strain>
    </source>
</reference>
<dbReference type="EMBL" id="MT143552">
    <property type="protein sequence ID" value="QJA98098.1"/>
    <property type="molecule type" value="Genomic_DNA"/>
</dbReference>
<dbReference type="GO" id="GO:0003677">
    <property type="term" value="F:DNA binding"/>
    <property type="evidence" value="ECO:0007669"/>
    <property type="project" value="InterPro"/>
</dbReference>
<dbReference type="AlphaFoldDB" id="A0A6M3LZS4"/>
<name>A0A6M3LZS4_9ZZZZ</name>
<accession>A0A6M3LZS4</accession>
<gene>
    <name evidence="1" type="ORF">MM415B05679_0009</name>
</gene>
<dbReference type="NCBIfam" id="TIGR00616">
    <property type="entry name" value="rect"/>
    <property type="match status" value="1"/>
</dbReference>
<organism evidence="1">
    <name type="scientific">viral metagenome</name>
    <dbReference type="NCBI Taxonomy" id="1070528"/>
    <lineage>
        <taxon>unclassified sequences</taxon>
        <taxon>metagenomes</taxon>
        <taxon>organismal metagenomes</taxon>
    </lineage>
</organism>
<dbReference type="InterPro" id="IPR004590">
    <property type="entry name" value="ssDNA_annealing_RecT"/>
</dbReference>